<reference evidence="2 3" key="1">
    <citation type="submission" date="2014-02" db="EMBL/GenBank/DDBJ databases">
        <title>Transposable element dynamics among asymbiotic and ectomycorrhizal Amanita fungi.</title>
        <authorList>
            <consortium name="DOE Joint Genome Institute"/>
            <person name="Hess J."/>
            <person name="Skrede I."/>
            <person name="Wolfe B."/>
            <person name="LaButti K."/>
            <person name="Ohm R.A."/>
            <person name="Grigoriev I.V."/>
            <person name="Pringle A."/>
        </authorList>
    </citation>
    <scope>NUCLEOTIDE SEQUENCE [LARGE SCALE GENOMIC DNA]</scope>
    <source>
        <strain evidence="2 3">SKay4041</strain>
    </source>
</reference>
<feature type="compositionally biased region" description="Basic and acidic residues" evidence="1">
    <location>
        <begin position="254"/>
        <end position="266"/>
    </location>
</feature>
<evidence type="ECO:0000256" key="1">
    <source>
        <dbReference type="SAM" id="MobiDB-lite"/>
    </source>
</evidence>
<sequence length="411" mass="46970">MAKRNITKNPDKFAPPNFPLANYPKIVSDIVQDLKEKEDDSWSIKILKDIKNKGIQNKALETRTQTIVRRLNTLGNTTTPPPQPPSRTPSVDIAIPPEITDQEMHQADPLPWMDTEEYKQNRQLWINSASETFEKISPYLQPGERQQREELMWEAADICTLQDKDLLQLQSASSLTDSNKKRELENMRKTLIDKEYQLLAKAFAKQEASNQKDEFEDYLTMKDFDYYVQHAKDQLSNPSVPQTKKDTLKTIIKDAEKWQPKHRVDDDGSILPDSPPPSPAPKRKVKTPKKNENTQKAADLTRKGNTPNTRRLQTLLNEMNEDNGAKIMKEIHRISNQDKLGDAKKQLVKDKPKNNSPSYAQTAGSKNPKNPKDPRKDGAGGWKTTTRTLSQPKSKARKNLLQRSIISLARM</sequence>
<feature type="compositionally biased region" description="Polar residues" evidence="1">
    <location>
        <begin position="383"/>
        <end position="393"/>
    </location>
</feature>
<proteinExistence type="predicted"/>
<evidence type="ECO:0000313" key="2">
    <source>
        <dbReference type="EMBL" id="PFH44597.1"/>
    </source>
</evidence>
<feature type="compositionally biased region" description="Basic and acidic residues" evidence="1">
    <location>
        <begin position="335"/>
        <end position="353"/>
    </location>
</feature>
<protein>
    <submittedName>
        <fullName evidence="2">Uncharacterized protein</fullName>
    </submittedName>
</protein>
<dbReference type="EMBL" id="KZ303252">
    <property type="protein sequence ID" value="PFH44597.1"/>
    <property type="molecule type" value="Genomic_DNA"/>
</dbReference>
<feature type="region of interest" description="Disordered" evidence="1">
    <location>
        <begin position="254"/>
        <end position="310"/>
    </location>
</feature>
<evidence type="ECO:0000313" key="3">
    <source>
        <dbReference type="Proteomes" id="UP000242287"/>
    </source>
</evidence>
<accession>A0A2A9N917</accession>
<gene>
    <name evidence="2" type="ORF">AMATHDRAFT_11407</name>
</gene>
<dbReference type="AlphaFoldDB" id="A0A2A9N917"/>
<feature type="compositionally biased region" description="Polar residues" evidence="1">
    <location>
        <begin position="354"/>
        <end position="365"/>
    </location>
</feature>
<name>A0A2A9N917_9AGAR</name>
<dbReference type="Proteomes" id="UP000242287">
    <property type="component" value="Unassembled WGS sequence"/>
</dbReference>
<keyword evidence="3" id="KW-1185">Reference proteome</keyword>
<feature type="region of interest" description="Disordered" evidence="1">
    <location>
        <begin position="335"/>
        <end position="411"/>
    </location>
</feature>
<organism evidence="2 3">
    <name type="scientific">Amanita thiersii Skay4041</name>
    <dbReference type="NCBI Taxonomy" id="703135"/>
    <lineage>
        <taxon>Eukaryota</taxon>
        <taxon>Fungi</taxon>
        <taxon>Dikarya</taxon>
        <taxon>Basidiomycota</taxon>
        <taxon>Agaricomycotina</taxon>
        <taxon>Agaricomycetes</taxon>
        <taxon>Agaricomycetidae</taxon>
        <taxon>Agaricales</taxon>
        <taxon>Pluteineae</taxon>
        <taxon>Amanitaceae</taxon>
        <taxon>Amanita</taxon>
    </lineage>
</organism>